<dbReference type="Gene3D" id="3.40.50.720">
    <property type="entry name" value="NAD(P)-binding Rossmann-like Domain"/>
    <property type="match status" value="1"/>
</dbReference>
<evidence type="ECO:0000313" key="4">
    <source>
        <dbReference type="EMBL" id="KAF9454888.1"/>
    </source>
</evidence>
<dbReference type="OrthoDB" id="37659at2759"/>
<dbReference type="PANTHER" id="PTHR43669:SF11">
    <property type="entry name" value="SHORT-CHAIN DEHYDROGENASE_OXIDOREDUCTASE"/>
    <property type="match status" value="1"/>
</dbReference>
<dbReference type="PROSITE" id="PS00061">
    <property type="entry name" value="ADH_SHORT"/>
    <property type="match status" value="1"/>
</dbReference>
<organism evidence="4 5">
    <name type="scientific">Macrolepiota fuliginosa MF-IS2</name>
    <dbReference type="NCBI Taxonomy" id="1400762"/>
    <lineage>
        <taxon>Eukaryota</taxon>
        <taxon>Fungi</taxon>
        <taxon>Dikarya</taxon>
        <taxon>Basidiomycota</taxon>
        <taxon>Agaricomycotina</taxon>
        <taxon>Agaricomycetes</taxon>
        <taxon>Agaricomycetidae</taxon>
        <taxon>Agaricales</taxon>
        <taxon>Agaricineae</taxon>
        <taxon>Agaricaceae</taxon>
        <taxon>Macrolepiota</taxon>
    </lineage>
</organism>
<dbReference type="Pfam" id="PF00106">
    <property type="entry name" value="adh_short"/>
    <property type="match status" value="1"/>
</dbReference>
<evidence type="ECO:0000256" key="2">
    <source>
        <dbReference type="ARBA" id="ARBA00022857"/>
    </source>
</evidence>
<gene>
    <name evidence="4" type="ORF">P691DRAFT_780260</name>
</gene>
<dbReference type="AlphaFoldDB" id="A0A9P5XQ49"/>
<dbReference type="Proteomes" id="UP000807342">
    <property type="component" value="Unassembled WGS sequence"/>
</dbReference>
<dbReference type="EMBL" id="MU151051">
    <property type="protein sequence ID" value="KAF9454888.1"/>
    <property type="molecule type" value="Genomic_DNA"/>
</dbReference>
<evidence type="ECO:0000256" key="3">
    <source>
        <dbReference type="ARBA" id="ARBA00023002"/>
    </source>
</evidence>
<reference evidence="4" key="1">
    <citation type="submission" date="2020-11" db="EMBL/GenBank/DDBJ databases">
        <authorList>
            <consortium name="DOE Joint Genome Institute"/>
            <person name="Ahrendt S."/>
            <person name="Riley R."/>
            <person name="Andreopoulos W."/>
            <person name="Labutti K."/>
            <person name="Pangilinan J."/>
            <person name="Ruiz-Duenas F.J."/>
            <person name="Barrasa J.M."/>
            <person name="Sanchez-Garcia M."/>
            <person name="Camarero S."/>
            <person name="Miyauchi S."/>
            <person name="Serrano A."/>
            <person name="Linde D."/>
            <person name="Babiker R."/>
            <person name="Drula E."/>
            <person name="Ayuso-Fernandez I."/>
            <person name="Pacheco R."/>
            <person name="Padilla G."/>
            <person name="Ferreira P."/>
            <person name="Barriuso J."/>
            <person name="Kellner H."/>
            <person name="Castanera R."/>
            <person name="Alfaro M."/>
            <person name="Ramirez L."/>
            <person name="Pisabarro A.G."/>
            <person name="Kuo A."/>
            <person name="Tritt A."/>
            <person name="Lipzen A."/>
            <person name="He G."/>
            <person name="Yan M."/>
            <person name="Ng V."/>
            <person name="Cullen D."/>
            <person name="Martin F."/>
            <person name="Rosso M.-N."/>
            <person name="Henrissat B."/>
            <person name="Hibbett D."/>
            <person name="Martinez A.T."/>
            <person name="Grigoriev I.V."/>
        </authorList>
    </citation>
    <scope>NUCLEOTIDE SEQUENCE</scope>
    <source>
        <strain evidence="4">MF-IS2</strain>
    </source>
</reference>
<dbReference type="InterPro" id="IPR020904">
    <property type="entry name" value="Sc_DH/Rdtase_CS"/>
</dbReference>
<keyword evidence="5" id="KW-1185">Reference proteome</keyword>
<name>A0A9P5XQ49_9AGAR</name>
<proteinExistence type="inferred from homology"/>
<comment type="caution">
    <text evidence="4">The sequence shown here is derived from an EMBL/GenBank/DDBJ whole genome shotgun (WGS) entry which is preliminary data.</text>
</comment>
<comment type="similarity">
    <text evidence="1">Belongs to the short-chain dehydrogenases/reductases (SDR) family.</text>
</comment>
<keyword evidence="3" id="KW-0560">Oxidoreductase</keyword>
<sequence length="256" mass="28130">MPGIELSKCVLITGATAGIGRALAYAIRQLPNKPQVIATGRRQDRLDELAKDGFETYKLDVGADRATLQKTVEELLARYPDLDTVILNAGVQREFDFRKEIDLDKLEYEMKINYNSTVILTTYFLPHLLKLGSLGRQTFLVPVTSGLAILPAPRVPNYSASKAAVHSFALSLQAQLAGTGVNVLEIIPPLVESELHDAEGTTEALSKIWMPLEEFVPIATRGLVAGTPHIVVGRSESMWDKFEKGKDEIVAQLFKA</sequence>
<dbReference type="PRINTS" id="PR00081">
    <property type="entry name" value="GDHRDH"/>
</dbReference>
<dbReference type="InterPro" id="IPR002347">
    <property type="entry name" value="SDR_fam"/>
</dbReference>
<keyword evidence="2" id="KW-0521">NADP</keyword>
<accession>A0A9P5XQ49</accession>
<protein>
    <submittedName>
        <fullName evidence="4">NAD(P)-binding protein</fullName>
    </submittedName>
</protein>
<dbReference type="PANTHER" id="PTHR43669">
    <property type="entry name" value="5-KETO-D-GLUCONATE 5-REDUCTASE"/>
    <property type="match status" value="1"/>
</dbReference>
<dbReference type="SUPFAM" id="SSF51735">
    <property type="entry name" value="NAD(P)-binding Rossmann-fold domains"/>
    <property type="match status" value="1"/>
</dbReference>
<dbReference type="GO" id="GO:0016491">
    <property type="term" value="F:oxidoreductase activity"/>
    <property type="evidence" value="ECO:0007669"/>
    <property type="project" value="UniProtKB-KW"/>
</dbReference>
<evidence type="ECO:0000256" key="1">
    <source>
        <dbReference type="ARBA" id="ARBA00006484"/>
    </source>
</evidence>
<evidence type="ECO:0000313" key="5">
    <source>
        <dbReference type="Proteomes" id="UP000807342"/>
    </source>
</evidence>
<dbReference type="InterPro" id="IPR036291">
    <property type="entry name" value="NAD(P)-bd_dom_sf"/>
</dbReference>